<dbReference type="InterPro" id="IPR013783">
    <property type="entry name" value="Ig-like_fold"/>
</dbReference>
<reference evidence="4 7" key="1">
    <citation type="submission" date="2024-01" db="EMBL/GenBank/DDBJ databases">
        <title>Aequorivita flavus sp. nov., isolated from deep-sea sediment.</title>
        <authorList>
            <person name="Chen X."/>
        </authorList>
    </citation>
    <scope>NUCLEOTIDE SEQUENCE</scope>
    <source>
        <strain evidence="4">MCCC 1A16923</strain>
        <strain evidence="5 7">MCCC 1A16935</strain>
    </source>
</reference>
<dbReference type="PANTHER" id="PTHR24273:SF32">
    <property type="entry name" value="HYALIN"/>
    <property type="match status" value="1"/>
</dbReference>
<accession>A0AB35YWS1</accession>
<dbReference type="Proteomes" id="UP001388259">
    <property type="component" value="Unassembled WGS sequence"/>
</dbReference>
<dbReference type="InterPro" id="IPR003410">
    <property type="entry name" value="HYR_dom"/>
</dbReference>
<name>A0AB35YWS1_9FLAO</name>
<evidence type="ECO:0000259" key="3">
    <source>
        <dbReference type="PROSITE" id="PS50825"/>
    </source>
</evidence>
<dbReference type="AlphaFoldDB" id="A0AB35YWS1"/>
<organism evidence="4 6">
    <name type="scientific">Aequorivita flava</name>
    <dbReference type="NCBI Taxonomy" id="3114371"/>
    <lineage>
        <taxon>Bacteria</taxon>
        <taxon>Pseudomonadati</taxon>
        <taxon>Bacteroidota</taxon>
        <taxon>Flavobacteriia</taxon>
        <taxon>Flavobacteriales</taxon>
        <taxon>Flavobacteriaceae</taxon>
        <taxon>Aequorivita</taxon>
    </lineage>
</organism>
<feature type="non-terminal residue" evidence="4">
    <location>
        <position position="1"/>
    </location>
</feature>
<comment type="caution">
    <text evidence="4">The sequence shown here is derived from an EMBL/GenBank/DDBJ whole genome shotgun (WGS) entry which is preliminary data.</text>
</comment>
<evidence type="ECO:0000313" key="5">
    <source>
        <dbReference type="EMBL" id="MEM0574867.1"/>
    </source>
</evidence>
<dbReference type="EMBL" id="JAZBJM010000035">
    <property type="protein sequence ID" value="MEM0519699.1"/>
    <property type="molecule type" value="Genomic_DNA"/>
</dbReference>
<keyword evidence="1" id="KW-0732">Signal</keyword>
<sequence length="373" mass="38932">VDTFDCSDVGDNNVILTVTDVNGNTSTCTAIVTVEDVTAPTVVCQDITVVLDATGTVTIAGIDVDGGSTDACGIASYDLDMDTFDCSNVGDNIVTLTVTDVNGNSATCTATVTVEDNTSPVLVCQDFTLELGADGTAILDPSDVIASNDDACGIFTSAVDITDFDCSDIGAPVTVQVFTIDVNGNLASCTAEVTVVDNLAPVITCPADQTVDPGPGNIFYILPDYFATGEATAIDNCTDPVTITTQSPVAGTPLPDGVHTITFTATDAYGNTSTCEFELTVESVLGAEDNHQNLGSVKMYPVPTNNILNISNPQSLELERLEIYDLRGRLVQSADLRGMGNVKTINVDQLAAASYYVKIKGANGEITMRLIKE</sequence>
<dbReference type="InterPro" id="IPR026444">
    <property type="entry name" value="Secre_tail"/>
</dbReference>
<dbReference type="PANTHER" id="PTHR24273">
    <property type="entry name" value="FI04643P-RELATED"/>
    <property type="match status" value="1"/>
</dbReference>
<dbReference type="RefSeq" id="WP_342688107.1">
    <property type="nucleotide sequence ID" value="NZ_JAZBJM010000035.1"/>
</dbReference>
<evidence type="ECO:0000313" key="7">
    <source>
        <dbReference type="Proteomes" id="UP001390963"/>
    </source>
</evidence>
<gene>
    <name evidence="5" type="ORF">VZD24_15205</name>
    <name evidence="4" type="ORF">VZD85_15180</name>
</gene>
<proteinExistence type="predicted"/>
<evidence type="ECO:0000256" key="1">
    <source>
        <dbReference type="ARBA" id="ARBA00022729"/>
    </source>
</evidence>
<dbReference type="PROSITE" id="PS50825">
    <property type="entry name" value="HYR"/>
    <property type="match status" value="1"/>
</dbReference>
<dbReference type="NCBIfam" id="TIGR04183">
    <property type="entry name" value="Por_Secre_tail"/>
    <property type="match status" value="1"/>
</dbReference>
<keyword evidence="2" id="KW-0677">Repeat</keyword>
<dbReference type="Pfam" id="PF18962">
    <property type="entry name" value="Por_Secre_tail"/>
    <property type="match status" value="1"/>
</dbReference>
<evidence type="ECO:0000313" key="6">
    <source>
        <dbReference type="Proteomes" id="UP001388259"/>
    </source>
</evidence>
<dbReference type="Gene3D" id="2.60.40.10">
    <property type="entry name" value="Immunoglobulins"/>
    <property type="match status" value="2"/>
</dbReference>
<dbReference type="EMBL" id="JBANCF010000038">
    <property type="protein sequence ID" value="MEM0574867.1"/>
    <property type="molecule type" value="Genomic_DNA"/>
</dbReference>
<evidence type="ECO:0000313" key="4">
    <source>
        <dbReference type="EMBL" id="MEM0519699.1"/>
    </source>
</evidence>
<evidence type="ECO:0000256" key="2">
    <source>
        <dbReference type="ARBA" id="ARBA00022737"/>
    </source>
</evidence>
<dbReference type="Pfam" id="PF02494">
    <property type="entry name" value="HYR"/>
    <property type="match status" value="1"/>
</dbReference>
<protein>
    <submittedName>
        <fullName evidence="4">T9SS type A sorting domain-containing protein</fullName>
    </submittedName>
</protein>
<keyword evidence="7" id="KW-1185">Reference proteome</keyword>
<feature type="domain" description="HYR" evidence="3">
    <location>
        <begin position="196"/>
        <end position="283"/>
    </location>
</feature>
<dbReference type="Proteomes" id="UP001390963">
    <property type="component" value="Unassembled WGS sequence"/>
</dbReference>